<dbReference type="PANTHER" id="PTHR37984">
    <property type="entry name" value="PROTEIN CBG26694"/>
    <property type="match status" value="1"/>
</dbReference>
<dbReference type="Pfam" id="PF00665">
    <property type="entry name" value="rve"/>
    <property type="match status" value="1"/>
</dbReference>
<dbReference type="Gene3D" id="3.30.420.10">
    <property type="entry name" value="Ribonuclease H-like superfamily/Ribonuclease H"/>
    <property type="match status" value="1"/>
</dbReference>
<dbReference type="AlphaFoldDB" id="A0A915HQM5"/>
<evidence type="ECO:0000313" key="3">
    <source>
        <dbReference type="WBParaSite" id="nRc.2.0.1.t03811-RA"/>
    </source>
</evidence>
<evidence type="ECO:0000313" key="2">
    <source>
        <dbReference type="Proteomes" id="UP000887565"/>
    </source>
</evidence>
<dbReference type="InterPro" id="IPR036397">
    <property type="entry name" value="RNaseH_sf"/>
</dbReference>
<dbReference type="PROSITE" id="PS50994">
    <property type="entry name" value="INTEGRASE"/>
    <property type="match status" value="1"/>
</dbReference>
<accession>A0A915HQM5</accession>
<dbReference type="OMA" id="PCKQMEA"/>
<dbReference type="InterPro" id="IPR001584">
    <property type="entry name" value="Integrase_cat-core"/>
</dbReference>
<organism evidence="2 3">
    <name type="scientific">Romanomermis culicivorax</name>
    <name type="common">Nematode worm</name>
    <dbReference type="NCBI Taxonomy" id="13658"/>
    <lineage>
        <taxon>Eukaryota</taxon>
        <taxon>Metazoa</taxon>
        <taxon>Ecdysozoa</taxon>
        <taxon>Nematoda</taxon>
        <taxon>Enoplea</taxon>
        <taxon>Dorylaimia</taxon>
        <taxon>Mermithida</taxon>
        <taxon>Mermithoidea</taxon>
        <taxon>Mermithidae</taxon>
        <taxon>Romanomermis</taxon>
    </lineage>
</organism>
<feature type="domain" description="Integrase catalytic" evidence="1">
    <location>
        <begin position="9"/>
        <end position="115"/>
    </location>
</feature>
<evidence type="ECO:0000259" key="1">
    <source>
        <dbReference type="PROSITE" id="PS50994"/>
    </source>
</evidence>
<dbReference type="GO" id="GO:0015074">
    <property type="term" value="P:DNA integration"/>
    <property type="evidence" value="ECO:0007669"/>
    <property type="project" value="InterPro"/>
</dbReference>
<name>A0A915HQM5_ROMCU</name>
<protein>
    <submittedName>
        <fullName evidence="3">Integrase catalytic domain-containing protein</fullName>
    </submittedName>
</protein>
<dbReference type="Proteomes" id="UP000887565">
    <property type="component" value="Unplaced"/>
</dbReference>
<keyword evidence="2" id="KW-1185">Reference proteome</keyword>
<dbReference type="InterPro" id="IPR012337">
    <property type="entry name" value="RNaseH-like_sf"/>
</dbReference>
<dbReference type="GO" id="GO:0003676">
    <property type="term" value="F:nucleic acid binding"/>
    <property type="evidence" value="ECO:0007669"/>
    <property type="project" value="InterPro"/>
</dbReference>
<proteinExistence type="predicted"/>
<dbReference type="PANTHER" id="PTHR37984:SF5">
    <property type="entry name" value="PROTEIN NYNRIN-LIKE"/>
    <property type="match status" value="1"/>
</dbReference>
<dbReference type="SUPFAM" id="SSF53098">
    <property type="entry name" value="Ribonuclease H-like"/>
    <property type="match status" value="1"/>
</dbReference>
<sequence length="115" mass="13077">MIPTDPLPLLKAPWEKIVINVTGPFAMAPYQNQFAIVVIDYLSSFPKVRLCPDHTAERTIEFLMELFARYGNPALLVSDNGPKYQLDAFTKFLSNRRFSLVTESTEESLDLLILI</sequence>
<dbReference type="InterPro" id="IPR050951">
    <property type="entry name" value="Retrovirus_Pol_polyprotein"/>
</dbReference>
<dbReference type="WBParaSite" id="nRc.2.0.1.t03811-RA">
    <property type="protein sequence ID" value="nRc.2.0.1.t03811-RA"/>
    <property type="gene ID" value="nRc.2.0.1.g03811"/>
</dbReference>
<reference evidence="3" key="1">
    <citation type="submission" date="2022-11" db="UniProtKB">
        <authorList>
            <consortium name="WormBaseParasite"/>
        </authorList>
    </citation>
    <scope>IDENTIFICATION</scope>
</reference>